<evidence type="ECO:0000313" key="1">
    <source>
        <dbReference type="EMBL" id="AJI78282.1"/>
    </source>
</evidence>
<proteinExistence type="predicted"/>
<organism evidence="1 2">
    <name type="scientific">Corynebacterium singulare</name>
    <dbReference type="NCBI Taxonomy" id="161899"/>
    <lineage>
        <taxon>Bacteria</taxon>
        <taxon>Bacillati</taxon>
        <taxon>Actinomycetota</taxon>
        <taxon>Actinomycetes</taxon>
        <taxon>Mycobacteriales</taxon>
        <taxon>Corynebacteriaceae</taxon>
        <taxon>Corynebacterium</taxon>
    </lineage>
</organism>
<dbReference type="HOGENOM" id="CLU_2435843_0_0_11"/>
<evidence type="ECO:0000313" key="2">
    <source>
        <dbReference type="Proteomes" id="UP000031890"/>
    </source>
</evidence>
<protein>
    <submittedName>
        <fullName evidence="1">Uncharacterized protein</fullName>
    </submittedName>
</protein>
<dbReference type="AlphaFoldDB" id="A0A0B6EP39"/>
<reference evidence="1 2" key="1">
    <citation type="journal article" date="2015" name="Genome Announc.">
        <title>Complete Genome Sequence and Annotation of Corynebacterium singulare DSM 44357, Isolated from a Human Semen Specimen.</title>
        <authorList>
            <person name="Merten M."/>
            <person name="Brinkrolf K."/>
            <person name="Albersmeier A."/>
            <person name="Kutter Y."/>
            <person name="Ruckert C."/>
            <person name="Tauch A."/>
        </authorList>
    </citation>
    <scope>NUCLEOTIDE SEQUENCE [LARGE SCALE GENOMIC DNA]</scope>
    <source>
        <strain evidence="1">IBS B52218</strain>
    </source>
</reference>
<sequence>MSTKAQHAILNFHTSHSTPTAGVNIGGTTYSGTLLSCEQFQGFHGVSPPMRAILVDLTGTTKTFRHSSSRRRWCQKKRRWEKLSQRLGLC</sequence>
<dbReference type="KEGG" id="csx:CSING_03675"/>
<accession>A0A0B6EP39</accession>
<dbReference type="EMBL" id="CP010827">
    <property type="protein sequence ID" value="AJI78282.1"/>
    <property type="molecule type" value="Genomic_DNA"/>
</dbReference>
<gene>
    <name evidence="1" type="ORF">CSING_03675</name>
</gene>
<dbReference type="Proteomes" id="UP000031890">
    <property type="component" value="Chromosome"/>
</dbReference>
<name>A0A0B6EP39_9CORY</name>